<dbReference type="EMBL" id="CAJVQC010073920">
    <property type="protein sequence ID" value="CAG8812648.1"/>
    <property type="molecule type" value="Genomic_DNA"/>
</dbReference>
<keyword evidence="2" id="KW-1185">Reference proteome</keyword>
<evidence type="ECO:0000313" key="1">
    <source>
        <dbReference type="EMBL" id="CAG8812648.1"/>
    </source>
</evidence>
<name>A0ACA9RV13_9GLOM</name>
<feature type="non-terminal residue" evidence="1">
    <location>
        <position position="127"/>
    </location>
</feature>
<proteinExistence type="predicted"/>
<sequence length="127" mass="15124">VNMDPEKSDDEEETAGEKEISYMDSQLNDYIDKLNSKVEFDKVAKPNKFNGEIWTKYLKTIKSYSDKMKRKNEKTQRKCIKEIIEKSISTKSVTQNKQYKQVYDHIVDLIKLFDDHEILIKVWIIEL</sequence>
<accession>A0ACA9RV13</accession>
<feature type="non-terminal residue" evidence="1">
    <location>
        <position position="1"/>
    </location>
</feature>
<protein>
    <submittedName>
        <fullName evidence="1">13731_t:CDS:1</fullName>
    </submittedName>
</protein>
<organism evidence="1 2">
    <name type="scientific">Racocetra persica</name>
    <dbReference type="NCBI Taxonomy" id="160502"/>
    <lineage>
        <taxon>Eukaryota</taxon>
        <taxon>Fungi</taxon>
        <taxon>Fungi incertae sedis</taxon>
        <taxon>Mucoromycota</taxon>
        <taxon>Glomeromycotina</taxon>
        <taxon>Glomeromycetes</taxon>
        <taxon>Diversisporales</taxon>
        <taxon>Gigasporaceae</taxon>
        <taxon>Racocetra</taxon>
    </lineage>
</organism>
<comment type="caution">
    <text evidence="1">The sequence shown here is derived from an EMBL/GenBank/DDBJ whole genome shotgun (WGS) entry which is preliminary data.</text>
</comment>
<reference evidence="1" key="1">
    <citation type="submission" date="2021-06" db="EMBL/GenBank/DDBJ databases">
        <authorList>
            <person name="Kallberg Y."/>
            <person name="Tangrot J."/>
            <person name="Rosling A."/>
        </authorList>
    </citation>
    <scope>NUCLEOTIDE SEQUENCE</scope>
    <source>
        <strain evidence="1">MA461A</strain>
    </source>
</reference>
<gene>
    <name evidence="1" type="ORF">RPERSI_LOCUS23573</name>
</gene>
<evidence type="ECO:0000313" key="2">
    <source>
        <dbReference type="Proteomes" id="UP000789920"/>
    </source>
</evidence>
<dbReference type="Proteomes" id="UP000789920">
    <property type="component" value="Unassembled WGS sequence"/>
</dbReference>